<dbReference type="PANTHER" id="PTHR43691:SF6">
    <property type="entry name" value="AMP NUCLEOSIDASE"/>
    <property type="match status" value="1"/>
</dbReference>
<dbReference type="NCBIfam" id="TIGR01717">
    <property type="entry name" value="AMP-nucleosdse"/>
    <property type="match status" value="1"/>
</dbReference>
<comment type="catalytic activity">
    <reaction evidence="1">
        <text>AMP + H2O = D-ribose 5-phosphate + adenine</text>
        <dbReference type="Rhea" id="RHEA:20129"/>
        <dbReference type="ChEBI" id="CHEBI:15377"/>
        <dbReference type="ChEBI" id="CHEBI:16708"/>
        <dbReference type="ChEBI" id="CHEBI:78346"/>
        <dbReference type="ChEBI" id="CHEBI:456215"/>
        <dbReference type="EC" id="3.2.2.4"/>
    </reaction>
</comment>
<dbReference type="NCBIfam" id="NF006142">
    <property type="entry name" value="PRK08292.1"/>
    <property type="match status" value="1"/>
</dbReference>
<dbReference type="GO" id="GO:0005829">
    <property type="term" value="C:cytosol"/>
    <property type="evidence" value="ECO:0007669"/>
    <property type="project" value="TreeGrafter"/>
</dbReference>
<comment type="similarity">
    <text evidence="1">Belongs to the AMP nucleosidase family.</text>
</comment>
<dbReference type="InterPro" id="IPR018953">
    <property type="entry name" value="AMP_nucleoside_Pase_N"/>
</dbReference>
<dbReference type="Gene3D" id="3.40.50.1580">
    <property type="entry name" value="Nucleoside phosphorylase domain"/>
    <property type="match status" value="1"/>
</dbReference>
<dbReference type="OrthoDB" id="7945729at2"/>
<comment type="function">
    <text evidence="1">Catalyzes the hydrolysis of the N-glycosidic bond of AMP to form adenine and ribose 5-phosphate. Involved in regulation of AMP concentrations.</text>
</comment>
<dbReference type="GO" id="GO:0044209">
    <property type="term" value="P:AMP salvage"/>
    <property type="evidence" value="ECO:0007669"/>
    <property type="project" value="InterPro"/>
</dbReference>
<dbReference type="Gene3D" id="3.30.1730.10">
    <property type="entry name" value="AMP nucleoside phosphorylase, N-terminal domain"/>
    <property type="match status" value="1"/>
</dbReference>
<sequence>MKNDLSRRHRVLSPDSPSVEAFDDPIAAVARLSAIYDTNTGFLRDAFARYRRHEPITEHVRACYPFVRIRTDVNTHVDSRRSYGFVAGPGVFETTVTRPDLFANYYREQLRLLSKNHHVKIEIGVSSQPIPIHFAFPEGIHLEGELDRDRLLAMRDIFDTPDLSYLDDRIVNGTFEPAPGEPHPLALFTAARVDFSLHRLRHYTATSPTHFQNYVLYTNYQFYIDEFVKLGRTVMTESDDPEVRAYRSQYSAFVEPGDVVTYNANLGSEPSEGAAPPRLPQMPAYHLKRADGSGITMVNIGVGPSNAKTITDHIAVLRPHAWVMLGHCAGLRNTQRLGDYVLAHGYVREDHVLDDDLPLWVPIPALAEVQLALERGVADVTRLEGAELKRVMRTGTVASVDNRNWELRDHREPVQRLSQSRAIALDMESATIAANGFRFRVPYGTLLCVSDKPLHGELKLPGMADTFYRGQVDQHLQIGVRAMEILRTNGLDKLHSRKLRSFAEVAFQ</sequence>
<organism evidence="4">
    <name type="scientific">Burkholderia cenocepacia</name>
    <dbReference type="NCBI Taxonomy" id="95486"/>
    <lineage>
        <taxon>Bacteria</taxon>
        <taxon>Pseudomonadati</taxon>
        <taxon>Pseudomonadota</taxon>
        <taxon>Betaproteobacteria</taxon>
        <taxon>Burkholderiales</taxon>
        <taxon>Burkholderiaceae</taxon>
        <taxon>Burkholderia</taxon>
        <taxon>Burkholderia cepacia complex</taxon>
    </lineage>
</organism>
<dbReference type="PANTHER" id="PTHR43691">
    <property type="entry name" value="URIDINE PHOSPHORYLASE"/>
    <property type="match status" value="1"/>
</dbReference>
<dbReference type="HAMAP" id="MF_01932">
    <property type="entry name" value="AMP_nucleosidase"/>
    <property type="match status" value="1"/>
</dbReference>
<evidence type="ECO:0000259" key="3">
    <source>
        <dbReference type="Pfam" id="PF10423"/>
    </source>
</evidence>
<dbReference type="Pfam" id="PF01048">
    <property type="entry name" value="PNP_UDP_1"/>
    <property type="match status" value="1"/>
</dbReference>
<feature type="domain" description="Nucleoside phosphorylase" evidence="2">
    <location>
        <begin position="287"/>
        <end position="455"/>
    </location>
</feature>
<name>A0A071MKI1_9BURK</name>
<dbReference type="InterPro" id="IPR047039">
    <property type="entry name" value="AMN_phosphorylase"/>
</dbReference>
<dbReference type="InterPro" id="IPR000845">
    <property type="entry name" value="Nucleoside_phosphorylase_d"/>
</dbReference>
<dbReference type="SUPFAM" id="SSF53167">
    <property type="entry name" value="Purine and uridine phosphorylases"/>
    <property type="match status" value="1"/>
</dbReference>
<dbReference type="GO" id="GO:0008714">
    <property type="term" value="F:AMP nucleosidase activity"/>
    <property type="evidence" value="ECO:0007669"/>
    <property type="project" value="UniProtKB-UniRule"/>
</dbReference>
<accession>A0A071MKI1</accession>
<dbReference type="InterPro" id="IPR037109">
    <property type="entry name" value="AMP_N_sf"/>
</dbReference>
<dbReference type="InterPro" id="IPR011271">
    <property type="entry name" value="AMP_nucleosidase"/>
</dbReference>
<protein>
    <recommendedName>
        <fullName evidence="1">AMP nucleosidase</fullName>
        <ecNumber evidence="1">3.2.2.4</ecNumber>
    </recommendedName>
</protein>
<evidence type="ECO:0000259" key="2">
    <source>
        <dbReference type="Pfam" id="PF01048"/>
    </source>
</evidence>
<dbReference type="Pfam" id="PF10423">
    <property type="entry name" value="AMNp_N"/>
    <property type="match status" value="1"/>
</dbReference>
<dbReference type="AlphaFoldDB" id="A0A071MKI1"/>
<keyword evidence="1" id="KW-0378">Hydrolase</keyword>
<proteinExistence type="inferred from homology"/>
<dbReference type="InterPro" id="IPR035994">
    <property type="entry name" value="Nucleoside_phosphorylase_sf"/>
</dbReference>
<comment type="caution">
    <text evidence="4">The sequence shown here is derived from an EMBL/GenBank/DDBJ whole genome shotgun (WGS) entry which is preliminary data.</text>
</comment>
<feature type="domain" description="AMP nucleoside phosphorylase N-terminal" evidence="3">
    <location>
        <begin position="27"/>
        <end position="182"/>
    </location>
</feature>
<dbReference type="GO" id="GO:0009116">
    <property type="term" value="P:nucleoside metabolic process"/>
    <property type="evidence" value="ECO:0007669"/>
    <property type="project" value="InterPro"/>
</dbReference>
<dbReference type="EC" id="3.2.2.4" evidence="1"/>
<gene>
    <name evidence="1" type="primary">amn</name>
    <name evidence="4" type="ORF">DT99_01015</name>
</gene>
<dbReference type="CDD" id="cd17762">
    <property type="entry name" value="AMN"/>
    <property type="match status" value="1"/>
</dbReference>
<evidence type="ECO:0000313" key="4">
    <source>
        <dbReference type="EMBL" id="KEA61397.1"/>
    </source>
</evidence>
<evidence type="ECO:0000256" key="1">
    <source>
        <dbReference type="HAMAP-Rule" id="MF_01932"/>
    </source>
</evidence>
<reference evidence="4" key="1">
    <citation type="submission" date="2014-04" db="EMBL/GenBank/DDBJ databases">
        <title>In planta biocontrol of soil-borne Fusarium wilt of banana through a plant endophytic bacterium, Burkholderia cenocepacia 869T2.</title>
        <authorList>
            <person name="Ho Y.-N."/>
            <person name="Chiang H.-M."/>
            <person name="Chao C.-P."/>
            <person name="Su C.-C."/>
            <person name="Hsu H.-F."/>
            <person name="Guo C.-T."/>
            <person name="Hsieh J.-L."/>
            <person name="Huang C.-C."/>
        </authorList>
    </citation>
    <scope>NUCLEOTIDE SEQUENCE [LARGE SCALE GENOMIC DNA]</scope>
    <source>
        <strain evidence="4">869T2</strain>
    </source>
</reference>
<dbReference type="EMBL" id="JJOA01000001">
    <property type="protein sequence ID" value="KEA61397.1"/>
    <property type="molecule type" value="Genomic_DNA"/>
</dbReference>